<organism evidence="1 2">
    <name type="scientific">Tetracentron sinense</name>
    <name type="common">Spur-leaf</name>
    <dbReference type="NCBI Taxonomy" id="13715"/>
    <lineage>
        <taxon>Eukaryota</taxon>
        <taxon>Viridiplantae</taxon>
        <taxon>Streptophyta</taxon>
        <taxon>Embryophyta</taxon>
        <taxon>Tracheophyta</taxon>
        <taxon>Spermatophyta</taxon>
        <taxon>Magnoliopsida</taxon>
        <taxon>Trochodendrales</taxon>
        <taxon>Trochodendraceae</taxon>
        <taxon>Tetracentron</taxon>
    </lineage>
</organism>
<protein>
    <submittedName>
        <fullName evidence="1">Uncharacterized protein</fullName>
    </submittedName>
</protein>
<dbReference type="EMBL" id="JABCRI010000017">
    <property type="protein sequence ID" value="KAF8390995.1"/>
    <property type="molecule type" value="Genomic_DNA"/>
</dbReference>
<accession>A0A834YMW5</accession>
<reference evidence="1 2" key="1">
    <citation type="submission" date="2020-04" db="EMBL/GenBank/DDBJ databases">
        <title>Plant Genome Project.</title>
        <authorList>
            <person name="Zhang R.-G."/>
        </authorList>
    </citation>
    <scope>NUCLEOTIDE SEQUENCE [LARGE SCALE GENOMIC DNA]</scope>
    <source>
        <strain evidence="1">YNK0</strain>
        <tissue evidence="1">Leaf</tissue>
    </source>
</reference>
<evidence type="ECO:0000313" key="1">
    <source>
        <dbReference type="EMBL" id="KAF8390995.1"/>
    </source>
</evidence>
<gene>
    <name evidence="1" type="ORF">HHK36_023295</name>
</gene>
<sequence>MTVFSATLLLPCRVENGENVEGKGLDNNAKKTLSEEIQINMPNPVFLCARSPCDTVQVMETNSSLNELSGILMDGVVKNTAIEEIQIDMPNRVSLCVRSQCDTVQKVVSNINSTTTDQAEMNTEETTNLLHQTPNESRDSTANNCLIGLTVESMEESLLQRGITEIIGLLGPKSQDHGRKEGWESGIFQTFQQLSE</sequence>
<dbReference type="AlphaFoldDB" id="A0A834YMW5"/>
<evidence type="ECO:0000313" key="2">
    <source>
        <dbReference type="Proteomes" id="UP000655225"/>
    </source>
</evidence>
<name>A0A834YMW5_TETSI</name>
<comment type="caution">
    <text evidence="1">The sequence shown here is derived from an EMBL/GenBank/DDBJ whole genome shotgun (WGS) entry which is preliminary data.</text>
</comment>
<keyword evidence="2" id="KW-1185">Reference proteome</keyword>
<dbReference type="Proteomes" id="UP000655225">
    <property type="component" value="Unassembled WGS sequence"/>
</dbReference>
<proteinExistence type="predicted"/>